<organism evidence="1 2">
    <name type="scientific">Actinomadura mexicana</name>
    <dbReference type="NCBI Taxonomy" id="134959"/>
    <lineage>
        <taxon>Bacteria</taxon>
        <taxon>Bacillati</taxon>
        <taxon>Actinomycetota</taxon>
        <taxon>Actinomycetes</taxon>
        <taxon>Streptosporangiales</taxon>
        <taxon>Thermomonosporaceae</taxon>
        <taxon>Actinomadura</taxon>
    </lineage>
</organism>
<keyword evidence="2" id="KW-1185">Reference proteome</keyword>
<dbReference type="Proteomes" id="UP000198420">
    <property type="component" value="Unassembled WGS sequence"/>
</dbReference>
<sequence length="82" mass="8447">MSPSNPQQLTYAELDRLSGEVLPRRLALSTRTGGGEGDTEVFYACQATQSAGTSGLLGTGLLAEAPTSTVTCVPAVVVHDKP</sequence>
<dbReference type="EMBL" id="FZNP01000010">
    <property type="protein sequence ID" value="SNS06524.1"/>
    <property type="molecule type" value="Genomic_DNA"/>
</dbReference>
<proteinExistence type="predicted"/>
<reference evidence="2" key="1">
    <citation type="submission" date="2017-06" db="EMBL/GenBank/DDBJ databases">
        <authorList>
            <person name="Varghese N."/>
            <person name="Submissions S."/>
        </authorList>
    </citation>
    <scope>NUCLEOTIDE SEQUENCE [LARGE SCALE GENOMIC DNA]</scope>
    <source>
        <strain evidence="2">DSM 44485</strain>
    </source>
</reference>
<gene>
    <name evidence="1" type="ORF">SAMN06265355_110172</name>
</gene>
<dbReference type="OrthoDB" id="3482283at2"/>
<dbReference type="AlphaFoldDB" id="A0A239BHD6"/>
<dbReference type="RefSeq" id="WP_089314372.1">
    <property type="nucleotide sequence ID" value="NZ_FZNP01000010.1"/>
</dbReference>
<name>A0A239BHD6_9ACTN</name>
<accession>A0A239BHD6</accession>
<evidence type="ECO:0000313" key="1">
    <source>
        <dbReference type="EMBL" id="SNS06524.1"/>
    </source>
</evidence>
<protein>
    <submittedName>
        <fullName evidence="1">Uncharacterized protein</fullName>
    </submittedName>
</protein>
<evidence type="ECO:0000313" key="2">
    <source>
        <dbReference type="Proteomes" id="UP000198420"/>
    </source>
</evidence>